<evidence type="ECO:0000256" key="2">
    <source>
        <dbReference type="ARBA" id="ARBA00022448"/>
    </source>
</evidence>
<evidence type="ECO:0000256" key="6">
    <source>
        <dbReference type="ARBA" id="ARBA00023065"/>
    </source>
</evidence>
<reference evidence="12 13" key="1">
    <citation type="journal article" date="2014" name="Int. J. Syst. Evol. Microbiol.">
        <title>Complete genome sequence of Corynebacterium casei LMG S-19264T (=DSM 44701T), isolated from a smear-ripened cheese.</title>
        <authorList>
            <consortium name="US DOE Joint Genome Institute (JGI-PGF)"/>
            <person name="Walter F."/>
            <person name="Albersmeier A."/>
            <person name="Kalinowski J."/>
            <person name="Ruckert C."/>
        </authorList>
    </citation>
    <scope>NUCLEOTIDE SEQUENCE [LARGE SCALE GENOMIC DNA]</scope>
    <source>
        <strain evidence="12 13">KCTC 23968</strain>
    </source>
</reference>
<protein>
    <submittedName>
        <fullName evidence="12">Sodium/hydrogen exchanger</fullName>
    </submittedName>
</protein>
<feature type="transmembrane region" description="Helical" evidence="9">
    <location>
        <begin position="123"/>
        <end position="146"/>
    </location>
</feature>
<dbReference type="EMBL" id="BMYV01000001">
    <property type="protein sequence ID" value="GGX65584.1"/>
    <property type="molecule type" value="Genomic_DNA"/>
</dbReference>
<evidence type="ECO:0000256" key="3">
    <source>
        <dbReference type="ARBA" id="ARBA00022449"/>
    </source>
</evidence>
<feature type="transmembrane region" description="Helical" evidence="9">
    <location>
        <begin position="401"/>
        <end position="421"/>
    </location>
</feature>
<feature type="domain" description="RCK N-terminal" evidence="11">
    <location>
        <begin position="438"/>
        <end position="518"/>
    </location>
</feature>
<feature type="domain" description="Cation/H+ exchanger transmembrane" evidence="10">
    <location>
        <begin position="38"/>
        <end position="425"/>
    </location>
</feature>
<dbReference type="PANTHER" id="PTHR32507:SF0">
    <property type="entry name" value="NA(+)_H(+) ANTIPORTER 2-RELATED"/>
    <property type="match status" value="1"/>
</dbReference>
<keyword evidence="4 9" id="KW-0812">Transmembrane</keyword>
<evidence type="ECO:0000256" key="1">
    <source>
        <dbReference type="ARBA" id="ARBA00004651"/>
    </source>
</evidence>
<dbReference type="InterPro" id="IPR036291">
    <property type="entry name" value="NAD(P)-bd_dom_sf"/>
</dbReference>
<evidence type="ECO:0000313" key="13">
    <source>
        <dbReference type="Proteomes" id="UP000600865"/>
    </source>
</evidence>
<dbReference type="Gene3D" id="3.40.50.720">
    <property type="entry name" value="NAD(P)-binding Rossmann-like Domain"/>
    <property type="match status" value="1"/>
</dbReference>
<dbReference type="GO" id="GO:0005886">
    <property type="term" value="C:plasma membrane"/>
    <property type="evidence" value="ECO:0007669"/>
    <property type="project" value="UniProtKB-SubCell"/>
</dbReference>
<dbReference type="Pfam" id="PF02254">
    <property type="entry name" value="TrkA_N"/>
    <property type="match status" value="1"/>
</dbReference>
<keyword evidence="13" id="KW-1185">Reference proteome</keyword>
<keyword evidence="5 9" id="KW-1133">Transmembrane helix</keyword>
<dbReference type="SUPFAM" id="SSF51735">
    <property type="entry name" value="NAD(P)-binding Rossmann-fold domains"/>
    <property type="match status" value="1"/>
</dbReference>
<feature type="transmembrane region" description="Helical" evidence="9">
    <location>
        <begin position="307"/>
        <end position="331"/>
    </location>
</feature>
<evidence type="ECO:0000256" key="4">
    <source>
        <dbReference type="ARBA" id="ARBA00022692"/>
    </source>
</evidence>
<gene>
    <name evidence="12" type="ORF">GCM10011309_14800</name>
</gene>
<dbReference type="GO" id="GO:0015297">
    <property type="term" value="F:antiporter activity"/>
    <property type="evidence" value="ECO:0007669"/>
    <property type="project" value="UniProtKB-KW"/>
</dbReference>
<dbReference type="InterPro" id="IPR003148">
    <property type="entry name" value="RCK_N"/>
</dbReference>
<name>A0A918KJD7_9PROT</name>
<dbReference type="GO" id="GO:1902600">
    <property type="term" value="P:proton transmembrane transport"/>
    <property type="evidence" value="ECO:0007669"/>
    <property type="project" value="InterPro"/>
</dbReference>
<keyword evidence="7 9" id="KW-0472">Membrane</keyword>
<feature type="region of interest" description="Disordered" evidence="8">
    <location>
        <begin position="631"/>
        <end position="656"/>
    </location>
</feature>
<keyword evidence="3" id="KW-0050">Antiport</keyword>
<keyword evidence="2" id="KW-0813">Transport</keyword>
<comment type="subcellular location">
    <subcellularLocation>
        <location evidence="1">Cell membrane</location>
        <topology evidence="1">Multi-pass membrane protein</topology>
    </subcellularLocation>
</comment>
<evidence type="ECO:0000259" key="11">
    <source>
        <dbReference type="Pfam" id="PF02254"/>
    </source>
</evidence>
<organism evidence="12 13">
    <name type="scientific">Litorimonas cladophorae</name>
    <dbReference type="NCBI Taxonomy" id="1220491"/>
    <lineage>
        <taxon>Bacteria</taxon>
        <taxon>Pseudomonadati</taxon>
        <taxon>Pseudomonadota</taxon>
        <taxon>Alphaproteobacteria</taxon>
        <taxon>Maricaulales</taxon>
        <taxon>Robiginitomaculaceae</taxon>
    </lineage>
</organism>
<dbReference type="InterPro" id="IPR006153">
    <property type="entry name" value="Cation/H_exchanger_TM"/>
</dbReference>
<keyword evidence="6" id="KW-0406">Ion transport</keyword>
<feature type="transmembrane region" description="Helical" evidence="9">
    <location>
        <begin position="20"/>
        <end position="40"/>
    </location>
</feature>
<feature type="compositionally biased region" description="Basic and acidic residues" evidence="8">
    <location>
        <begin position="631"/>
        <end position="642"/>
    </location>
</feature>
<comment type="caution">
    <text evidence="12">The sequence shown here is derived from an EMBL/GenBank/DDBJ whole genome shotgun (WGS) entry which is preliminary data.</text>
</comment>
<dbReference type="AlphaFoldDB" id="A0A918KJD7"/>
<sequence length="656" mass="70272">MLADLIFAGGGDIVHHEGSVLPFKIALIGALGIGAQWLAWKLQRPAIVLMAISGLIFGPLVGYILGLPLPTFLHDGLENFRLNPQVDFGDVYRPMIGIAVAIILFEGGLNLKFKDLGDAKQAVIRMVILAGPIAWGLGTLAAHYILGLEWDLAAMVGGLFIVTGPTVIMPLLRQAHLQSKPANVLKWEGIVNDPLGALFAVVVFEFIRITMMEASMAMVFGKIAFAAILGTGVGIISGIGMAWAFRRGVIPEYLKAPVVLAWVLVIYVLANTLADETGLLAVTALGMTMANTKFASMVEMRRFKENIAIILVSGVFVMLTATLTPAILKAFVSDWGVAAFVLAMMFVVRPVAVMLSTLWSGLSWKESLLISLIAPRGIVAVAVAGLFAAEMTALGRDDGAIFVPLAFALVFATVLFAGFFIGPLARMLGLDSGDGDGVLIVGANPWSLGLAKALKEMHIKVTVADTNWRRLRGARLEGHETFYGEVLSENADYSLDHSGFNILIAATPNEAYNSLVCVEFAPELGRHRVFQVGAREGDEDGGEGIAFTSRGRTLTSRGRSFDALTRDWWGGWRFRTTNLSPEYTLEDLYKDRGDDLDLILARKPDGTLEFIQPGQEFRAAGASVLSFCPAKDTDGARGEGAKRGSGLAGPAAPLPA</sequence>
<dbReference type="Proteomes" id="UP000600865">
    <property type="component" value="Unassembled WGS sequence"/>
</dbReference>
<evidence type="ECO:0000313" key="12">
    <source>
        <dbReference type="EMBL" id="GGX65584.1"/>
    </source>
</evidence>
<accession>A0A918KJD7</accession>
<dbReference type="PANTHER" id="PTHR32507">
    <property type="entry name" value="NA(+)/H(+) ANTIPORTER 1"/>
    <property type="match status" value="1"/>
</dbReference>
<feature type="transmembrane region" description="Helical" evidence="9">
    <location>
        <begin position="337"/>
        <end position="356"/>
    </location>
</feature>
<evidence type="ECO:0000256" key="5">
    <source>
        <dbReference type="ARBA" id="ARBA00022989"/>
    </source>
</evidence>
<feature type="transmembrane region" description="Helical" evidence="9">
    <location>
        <begin position="152"/>
        <end position="172"/>
    </location>
</feature>
<dbReference type="GO" id="GO:0006813">
    <property type="term" value="P:potassium ion transport"/>
    <property type="evidence" value="ECO:0007669"/>
    <property type="project" value="InterPro"/>
</dbReference>
<feature type="transmembrane region" description="Helical" evidence="9">
    <location>
        <begin position="47"/>
        <end position="71"/>
    </location>
</feature>
<feature type="transmembrane region" description="Helical" evidence="9">
    <location>
        <begin position="368"/>
        <end position="389"/>
    </location>
</feature>
<evidence type="ECO:0000256" key="7">
    <source>
        <dbReference type="ARBA" id="ARBA00023136"/>
    </source>
</evidence>
<proteinExistence type="predicted"/>
<evidence type="ECO:0000256" key="8">
    <source>
        <dbReference type="SAM" id="MobiDB-lite"/>
    </source>
</evidence>
<dbReference type="Pfam" id="PF00999">
    <property type="entry name" value="Na_H_Exchanger"/>
    <property type="match status" value="1"/>
</dbReference>
<feature type="transmembrane region" description="Helical" evidence="9">
    <location>
        <begin position="223"/>
        <end position="245"/>
    </location>
</feature>
<evidence type="ECO:0000259" key="10">
    <source>
        <dbReference type="Pfam" id="PF00999"/>
    </source>
</evidence>
<evidence type="ECO:0000256" key="9">
    <source>
        <dbReference type="SAM" id="Phobius"/>
    </source>
</evidence>
<feature type="transmembrane region" description="Helical" evidence="9">
    <location>
        <begin position="91"/>
        <end position="111"/>
    </location>
</feature>